<keyword evidence="6 9" id="KW-0963">Cytoplasm</keyword>
<proteinExistence type="inferred from homology"/>
<dbReference type="Proteomes" id="UP000289952">
    <property type="component" value="Chromosome"/>
</dbReference>
<dbReference type="NCBIfam" id="TIGR00419">
    <property type="entry name" value="tim"/>
    <property type="match status" value="1"/>
</dbReference>
<dbReference type="UniPathway" id="UPA00138"/>
<protein>
    <recommendedName>
        <fullName evidence="4 9">Triosephosphate isomerase</fullName>
        <shortName evidence="9">TIM</shortName>
        <shortName evidence="9">TPI</shortName>
        <ecNumber evidence="3 9">5.3.1.1</ecNumber>
    </recommendedName>
    <alternativeName>
        <fullName evidence="9">Triose-phosphate isomerase</fullName>
    </alternativeName>
</protein>
<organism evidence="11 12">
    <name type="scientific">Mycoplasmopsis bovirhinis</name>
    <dbReference type="NCBI Taxonomy" id="29553"/>
    <lineage>
        <taxon>Bacteria</taxon>
        <taxon>Bacillati</taxon>
        <taxon>Mycoplasmatota</taxon>
        <taxon>Mycoplasmoidales</taxon>
        <taxon>Metamycoplasmataceae</taxon>
        <taxon>Mycoplasmopsis</taxon>
    </lineage>
</organism>
<comment type="similarity">
    <text evidence="2 9 10">Belongs to the triosephosphate isomerase family.</text>
</comment>
<dbReference type="UniPathway" id="UPA00109">
    <property type="reaction ID" value="UER00189"/>
</dbReference>
<dbReference type="CDD" id="cd00311">
    <property type="entry name" value="TIM"/>
    <property type="match status" value="1"/>
</dbReference>
<dbReference type="InterPro" id="IPR035990">
    <property type="entry name" value="TIM_sf"/>
</dbReference>
<dbReference type="GO" id="GO:0046166">
    <property type="term" value="P:glyceraldehyde-3-phosphate biosynthetic process"/>
    <property type="evidence" value="ECO:0007669"/>
    <property type="project" value="TreeGrafter"/>
</dbReference>
<dbReference type="InterPro" id="IPR022896">
    <property type="entry name" value="TrioseP_Isoase_bac/euk"/>
</dbReference>
<gene>
    <name evidence="9 11" type="primary">tpiA</name>
    <name evidence="11" type="ORF">NCTC10118_00689</name>
</gene>
<keyword evidence="5 9" id="KW-0312">Gluconeogenesis</keyword>
<dbReference type="GO" id="GO:0004807">
    <property type="term" value="F:triose-phosphate isomerase activity"/>
    <property type="evidence" value="ECO:0007669"/>
    <property type="project" value="UniProtKB-UniRule"/>
</dbReference>
<reference evidence="11 12" key="1">
    <citation type="submission" date="2019-01" db="EMBL/GenBank/DDBJ databases">
        <authorList>
            <consortium name="Pathogen Informatics"/>
        </authorList>
    </citation>
    <scope>NUCLEOTIDE SEQUENCE [LARGE SCALE GENOMIC DNA]</scope>
    <source>
        <strain evidence="11 12">NCTC10118</strain>
    </source>
</reference>
<dbReference type="OrthoDB" id="9809429at2"/>
<evidence type="ECO:0000256" key="4">
    <source>
        <dbReference type="ARBA" id="ARBA00019397"/>
    </source>
</evidence>
<dbReference type="EMBL" id="LR214972">
    <property type="protein sequence ID" value="VEU63640.1"/>
    <property type="molecule type" value="Genomic_DNA"/>
</dbReference>
<feature type="binding site" evidence="9">
    <location>
        <begin position="9"/>
        <end position="11"/>
    </location>
    <ligand>
        <name>substrate</name>
    </ligand>
</feature>
<dbReference type="FunFam" id="3.20.20.70:FF:000016">
    <property type="entry name" value="Triosephosphate isomerase"/>
    <property type="match status" value="1"/>
</dbReference>
<comment type="subunit">
    <text evidence="9 10">Homodimer.</text>
</comment>
<dbReference type="Pfam" id="PF00121">
    <property type="entry name" value="TIM"/>
    <property type="match status" value="1"/>
</dbReference>
<evidence type="ECO:0000256" key="6">
    <source>
        <dbReference type="ARBA" id="ARBA00022490"/>
    </source>
</evidence>
<dbReference type="SUPFAM" id="SSF51351">
    <property type="entry name" value="Triosephosphate isomerase (TIM)"/>
    <property type="match status" value="1"/>
</dbReference>
<evidence type="ECO:0000256" key="10">
    <source>
        <dbReference type="RuleBase" id="RU363013"/>
    </source>
</evidence>
<evidence type="ECO:0000313" key="12">
    <source>
        <dbReference type="Proteomes" id="UP000289952"/>
    </source>
</evidence>
<evidence type="ECO:0000256" key="3">
    <source>
        <dbReference type="ARBA" id="ARBA00011940"/>
    </source>
</evidence>
<dbReference type="InterPro" id="IPR013785">
    <property type="entry name" value="Aldolase_TIM"/>
</dbReference>
<comment type="pathway">
    <text evidence="1 9 10">Carbohydrate degradation; glycolysis; D-glyceraldehyde 3-phosphate from glycerone phosphate: step 1/1.</text>
</comment>
<accession>A0A449AF67</accession>
<evidence type="ECO:0000256" key="1">
    <source>
        <dbReference type="ARBA" id="ARBA00004680"/>
    </source>
</evidence>
<dbReference type="Gene3D" id="3.20.20.70">
    <property type="entry name" value="Aldolase class I"/>
    <property type="match status" value="1"/>
</dbReference>
<dbReference type="HAMAP" id="MF_00147_B">
    <property type="entry name" value="TIM_B"/>
    <property type="match status" value="1"/>
</dbReference>
<dbReference type="GO" id="GO:0006096">
    <property type="term" value="P:glycolytic process"/>
    <property type="evidence" value="ECO:0007669"/>
    <property type="project" value="UniProtKB-UniRule"/>
</dbReference>
<keyword evidence="7 9" id="KW-0324">Glycolysis</keyword>
<comment type="subcellular location">
    <subcellularLocation>
        <location evidence="9 10">Cytoplasm</location>
    </subcellularLocation>
</comment>
<evidence type="ECO:0000256" key="5">
    <source>
        <dbReference type="ARBA" id="ARBA00022432"/>
    </source>
</evidence>
<dbReference type="GO" id="GO:0005829">
    <property type="term" value="C:cytosol"/>
    <property type="evidence" value="ECO:0007669"/>
    <property type="project" value="TreeGrafter"/>
</dbReference>
<dbReference type="GO" id="GO:0006094">
    <property type="term" value="P:gluconeogenesis"/>
    <property type="evidence" value="ECO:0007669"/>
    <property type="project" value="UniProtKB-UniRule"/>
</dbReference>
<sequence length="244" mass="26833">MNKLLIIGNWKMNKTYSQTLDFLNKFETLYKQKKDFVANNVTFAIASPFVNLSAFKQNKVTALNLAAQDVSKHEKGAYTGEVSANMLLDLNVKYVILGHSERRTYHNECNKTVYAKAKLALAQGLTPVICVGETLEEYEQGLTKEVVRKQVEGSVNDLDLSKIVVAYEPVWAIGTGKVATAAIAQEVCEFIHQITSNDLVVQYGGSVSPQNIIELAAQKDINGFLVGGASLEPESFLQLLTLGK</sequence>
<dbReference type="PROSITE" id="PS00171">
    <property type="entry name" value="TIM_1"/>
    <property type="match status" value="1"/>
</dbReference>
<name>A0A449AF67_9BACT</name>
<comment type="function">
    <text evidence="9">Involved in the gluconeogenesis. Catalyzes stereospecifically the conversion of dihydroxyacetone phosphate (DHAP) to D-glyceraldehyde-3-phosphate (G3P).</text>
</comment>
<feature type="active site" description="Electrophile" evidence="9">
    <location>
        <position position="99"/>
    </location>
</feature>
<dbReference type="InterPro" id="IPR020861">
    <property type="entry name" value="Triosephosphate_isomerase_AS"/>
</dbReference>
<keyword evidence="8 9" id="KW-0413">Isomerase</keyword>
<comment type="catalytic activity">
    <reaction evidence="9 10">
        <text>D-glyceraldehyde 3-phosphate = dihydroxyacetone phosphate</text>
        <dbReference type="Rhea" id="RHEA:18585"/>
        <dbReference type="ChEBI" id="CHEBI:57642"/>
        <dbReference type="ChEBI" id="CHEBI:59776"/>
        <dbReference type="EC" id="5.3.1.1"/>
    </reaction>
</comment>
<feature type="binding site" evidence="9">
    <location>
        <position position="174"/>
    </location>
    <ligand>
        <name>substrate</name>
    </ligand>
</feature>
<evidence type="ECO:0000256" key="8">
    <source>
        <dbReference type="ARBA" id="ARBA00023235"/>
    </source>
</evidence>
<dbReference type="AlphaFoldDB" id="A0A449AF67"/>
<comment type="pathway">
    <text evidence="9 10">Carbohydrate biosynthesis; gluconeogenesis.</text>
</comment>
<feature type="binding site" evidence="9">
    <location>
        <position position="206"/>
    </location>
    <ligand>
        <name>substrate</name>
    </ligand>
</feature>
<dbReference type="PANTHER" id="PTHR21139:SF42">
    <property type="entry name" value="TRIOSEPHOSPHATE ISOMERASE"/>
    <property type="match status" value="1"/>
</dbReference>
<feature type="binding site" evidence="9">
    <location>
        <begin position="227"/>
        <end position="228"/>
    </location>
    <ligand>
        <name>substrate</name>
    </ligand>
</feature>
<dbReference type="RefSeq" id="WP_129621839.1">
    <property type="nucleotide sequence ID" value="NZ_LR214972.1"/>
</dbReference>
<dbReference type="EC" id="5.3.1.1" evidence="3 9"/>
<keyword evidence="12" id="KW-1185">Reference proteome</keyword>
<evidence type="ECO:0000313" key="11">
    <source>
        <dbReference type="EMBL" id="VEU63640.1"/>
    </source>
</evidence>
<dbReference type="InterPro" id="IPR000652">
    <property type="entry name" value="Triosephosphate_isomerase"/>
</dbReference>
<dbReference type="GO" id="GO:0019563">
    <property type="term" value="P:glycerol catabolic process"/>
    <property type="evidence" value="ECO:0007669"/>
    <property type="project" value="TreeGrafter"/>
</dbReference>
<dbReference type="PROSITE" id="PS51440">
    <property type="entry name" value="TIM_2"/>
    <property type="match status" value="1"/>
</dbReference>
<dbReference type="PANTHER" id="PTHR21139">
    <property type="entry name" value="TRIOSEPHOSPHATE ISOMERASE"/>
    <property type="match status" value="1"/>
</dbReference>
<evidence type="ECO:0000256" key="9">
    <source>
        <dbReference type="HAMAP-Rule" id="MF_00147"/>
    </source>
</evidence>
<evidence type="ECO:0000256" key="2">
    <source>
        <dbReference type="ARBA" id="ARBA00007422"/>
    </source>
</evidence>
<evidence type="ECO:0000256" key="7">
    <source>
        <dbReference type="ARBA" id="ARBA00023152"/>
    </source>
</evidence>
<feature type="active site" description="Proton acceptor" evidence="9">
    <location>
        <position position="168"/>
    </location>
</feature>